<evidence type="ECO:0000256" key="1">
    <source>
        <dbReference type="SAM" id="Coils"/>
    </source>
</evidence>
<dbReference type="EMBL" id="JNBS01002057">
    <property type="protein sequence ID" value="OQR95694.1"/>
    <property type="molecule type" value="Genomic_DNA"/>
</dbReference>
<reference evidence="2 3" key="1">
    <citation type="journal article" date="2014" name="Genome Biol. Evol.">
        <title>The secreted proteins of Achlya hypogyna and Thraustotheca clavata identify the ancestral oomycete secretome and reveal gene acquisitions by horizontal gene transfer.</title>
        <authorList>
            <person name="Misner I."/>
            <person name="Blouin N."/>
            <person name="Leonard G."/>
            <person name="Richards T.A."/>
            <person name="Lane C.E."/>
        </authorList>
    </citation>
    <scope>NUCLEOTIDE SEQUENCE [LARGE SCALE GENOMIC DNA]</scope>
    <source>
        <strain evidence="2 3">ATCC 34112</strain>
    </source>
</reference>
<keyword evidence="1" id="KW-0175">Coiled coil</keyword>
<evidence type="ECO:0000313" key="2">
    <source>
        <dbReference type="EMBL" id="OQR95694.1"/>
    </source>
</evidence>
<keyword evidence="3" id="KW-1185">Reference proteome</keyword>
<sequence>MSVPMLQGYSCPITTRTNLIQPYDIPRFVGEIIRQLHEISIWTTKCAHVLNTQSIPPTHIVSPVPSTLMTEMELIKKNLNVVEKQQANKLVSEIAYLQCALRCEADEKLLAFEHFVENKLQQCVYEQTMRLEERQKQIENRMQSVEEMCLNMNNQTKKIYSRLDNLEETMETNSTNTSQMMLKLHTECINQGKLREKLEITLGNQMTHTRLHIQDALGLFKGSHEQLVQKVDAIKTELKDAIEHVRKNIIAHEKVLNRIGRGPVGFEDSSS</sequence>
<feature type="coiled-coil region" evidence="1">
    <location>
        <begin position="128"/>
        <end position="155"/>
    </location>
</feature>
<dbReference type="OrthoDB" id="168299at2759"/>
<dbReference type="AlphaFoldDB" id="A0A1V9ZCI2"/>
<dbReference type="Proteomes" id="UP000243217">
    <property type="component" value="Unassembled WGS sequence"/>
</dbReference>
<proteinExistence type="predicted"/>
<organism evidence="2 3">
    <name type="scientific">Thraustotheca clavata</name>
    <dbReference type="NCBI Taxonomy" id="74557"/>
    <lineage>
        <taxon>Eukaryota</taxon>
        <taxon>Sar</taxon>
        <taxon>Stramenopiles</taxon>
        <taxon>Oomycota</taxon>
        <taxon>Saprolegniomycetes</taxon>
        <taxon>Saprolegniales</taxon>
        <taxon>Achlyaceae</taxon>
        <taxon>Thraustotheca</taxon>
    </lineage>
</organism>
<name>A0A1V9ZCI2_9STRA</name>
<gene>
    <name evidence="2" type="ORF">THRCLA_07653</name>
</gene>
<comment type="caution">
    <text evidence="2">The sequence shown here is derived from an EMBL/GenBank/DDBJ whole genome shotgun (WGS) entry which is preliminary data.</text>
</comment>
<protein>
    <submittedName>
        <fullName evidence="2">Uncharacterized protein</fullName>
    </submittedName>
</protein>
<evidence type="ECO:0000313" key="3">
    <source>
        <dbReference type="Proteomes" id="UP000243217"/>
    </source>
</evidence>
<accession>A0A1V9ZCI2</accession>